<evidence type="ECO:0000313" key="3">
    <source>
        <dbReference type="Proteomes" id="UP000231693"/>
    </source>
</evidence>
<evidence type="ECO:0000313" key="2">
    <source>
        <dbReference type="EMBL" id="PJJ77944.1"/>
    </source>
</evidence>
<dbReference type="PROSITE" id="PS50056">
    <property type="entry name" value="TYR_PHOSPHATASE_2"/>
    <property type="match status" value="1"/>
</dbReference>
<dbReference type="Gene3D" id="3.90.190.10">
    <property type="entry name" value="Protein tyrosine phosphatase superfamily"/>
    <property type="match status" value="1"/>
</dbReference>
<accession>A0A2M9D156</accession>
<organism evidence="2 3">
    <name type="scientific">Sediminihabitans luteus</name>
    <dbReference type="NCBI Taxonomy" id="1138585"/>
    <lineage>
        <taxon>Bacteria</taxon>
        <taxon>Bacillati</taxon>
        <taxon>Actinomycetota</taxon>
        <taxon>Actinomycetes</taxon>
        <taxon>Micrococcales</taxon>
        <taxon>Cellulomonadaceae</taxon>
        <taxon>Sediminihabitans</taxon>
    </lineage>
</organism>
<feature type="domain" description="Tyrosine specific protein phosphatases" evidence="1">
    <location>
        <begin position="112"/>
        <end position="149"/>
    </location>
</feature>
<comment type="caution">
    <text evidence="2">The sequence shown here is derived from an EMBL/GenBank/DDBJ whole genome shotgun (WGS) entry which is preliminary data.</text>
</comment>
<keyword evidence="3" id="KW-1185">Reference proteome</keyword>
<dbReference type="InterPro" id="IPR029021">
    <property type="entry name" value="Prot-tyrosine_phosphatase-like"/>
</dbReference>
<dbReference type="Pfam" id="PF13350">
    <property type="entry name" value="Y_phosphatase3"/>
    <property type="match status" value="1"/>
</dbReference>
<dbReference type="PROSITE" id="PS00383">
    <property type="entry name" value="TYR_PHOSPHATASE_1"/>
    <property type="match status" value="1"/>
</dbReference>
<dbReference type="InterPro" id="IPR000387">
    <property type="entry name" value="Tyr_Pase_dom"/>
</dbReference>
<dbReference type="AlphaFoldDB" id="A0A2M9D156"/>
<dbReference type="RefSeq" id="WP_100422233.1">
    <property type="nucleotide sequence ID" value="NZ_BOOX01000010.1"/>
</dbReference>
<dbReference type="EMBL" id="PGFE01000001">
    <property type="protein sequence ID" value="PJJ77944.1"/>
    <property type="molecule type" value="Genomic_DNA"/>
</dbReference>
<protein>
    <submittedName>
        <fullName evidence="2">Protein-tyrosine phosphatase</fullName>
    </submittedName>
</protein>
<sequence>MTGTFLLDGLANLRDVGGIPAGDRTIRPGVLYRADSLAALTPAGRAQLAASSIGAVVDMRSSTEVLASPGWAPDAPHPRLHPMPMLEGAVQQLATMPTLEGVYRDLLQGAGEQFVQVARLVVETAPEGVLVHCTAGKDRTGVATALLLLAVGADREAVLADYALSSDNLDGPWMERTSAAVRAAGAELTPALVELLGGTDPVGLDRVLAEVEEQHGSVLGYLRAHGLTDAEAEGLQERLLA</sequence>
<dbReference type="InterPro" id="IPR016130">
    <property type="entry name" value="Tyr_Pase_AS"/>
</dbReference>
<name>A0A2M9D156_9CELL</name>
<reference evidence="2 3" key="1">
    <citation type="submission" date="2017-11" db="EMBL/GenBank/DDBJ databases">
        <title>Genomic Encyclopedia of Archaeal and Bacterial Type Strains, Phase II (KMG-II): From Individual Species to Whole Genera.</title>
        <authorList>
            <person name="Goeker M."/>
        </authorList>
    </citation>
    <scope>NUCLEOTIDE SEQUENCE [LARGE SCALE GENOMIC DNA]</scope>
    <source>
        <strain evidence="2 3">DSM 25478</strain>
    </source>
</reference>
<evidence type="ECO:0000259" key="1">
    <source>
        <dbReference type="PROSITE" id="PS50056"/>
    </source>
</evidence>
<dbReference type="GO" id="GO:0004721">
    <property type="term" value="F:phosphoprotein phosphatase activity"/>
    <property type="evidence" value="ECO:0007669"/>
    <property type="project" value="InterPro"/>
</dbReference>
<dbReference type="SUPFAM" id="SSF52799">
    <property type="entry name" value="(Phosphotyrosine protein) phosphatases II"/>
    <property type="match status" value="1"/>
</dbReference>
<proteinExistence type="predicted"/>
<dbReference type="InterPro" id="IPR026893">
    <property type="entry name" value="Tyr/Ser_Pase_IphP-type"/>
</dbReference>
<dbReference type="OrthoDB" id="1188001at2"/>
<dbReference type="Proteomes" id="UP000231693">
    <property type="component" value="Unassembled WGS sequence"/>
</dbReference>
<gene>
    <name evidence="2" type="ORF">CLV28_1171</name>
</gene>